<dbReference type="Proteomes" id="UP000578077">
    <property type="component" value="Unassembled WGS sequence"/>
</dbReference>
<comment type="caution">
    <text evidence="4">The sequence shown here is derived from an EMBL/GenBank/DDBJ whole genome shotgun (WGS) entry which is preliminary data.</text>
</comment>
<protein>
    <recommendedName>
        <fullName evidence="3">VanZ-like domain-containing protein</fullName>
    </recommendedName>
</protein>
<feature type="transmembrane region" description="Helical" evidence="2">
    <location>
        <begin position="238"/>
        <end position="260"/>
    </location>
</feature>
<feature type="transmembrane region" description="Helical" evidence="2">
    <location>
        <begin position="185"/>
        <end position="203"/>
    </location>
</feature>
<evidence type="ECO:0000313" key="5">
    <source>
        <dbReference type="Proteomes" id="UP000578077"/>
    </source>
</evidence>
<keyword evidence="5" id="KW-1185">Reference proteome</keyword>
<feature type="compositionally biased region" description="Basic and acidic residues" evidence="1">
    <location>
        <begin position="285"/>
        <end position="298"/>
    </location>
</feature>
<dbReference type="AlphaFoldDB" id="A0A841E2X4"/>
<organism evidence="4 5">
    <name type="scientific">Streptomonospora salina</name>
    <dbReference type="NCBI Taxonomy" id="104205"/>
    <lineage>
        <taxon>Bacteria</taxon>
        <taxon>Bacillati</taxon>
        <taxon>Actinomycetota</taxon>
        <taxon>Actinomycetes</taxon>
        <taxon>Streptosporangiales</taxon>
        <taxon>Nocardiopsidaceae</taxon>
        <taxon>Streptomonospora</taxon>
    </lineage>
</organism>
<evidence type="ECO:0000256" key="1">
    <source>
        <dbReference type="SAM" id="MobiDB-lite"/>
    </source>
</evidence>
<keyword evidence="2" id="KW-0812">Transmembrane</keyword>
<feature type="domain" description="VanZ-like" evidence="3">
    <location>
        <begin position="183"/>
        <end position="253"/>
    </location>
</feature>
<accession>A0A841E2X4</accession>
<evidence type="ECO:0000259" key="3">
    <source>
        <dbReference type="Pfam" id="PF04892"/>
    </source>
</evidence>
<keyword evidence="2" id="KW-1133">Transmembrane helix</keyword>
<feature type="region of interest" description="Disordered" evidence="1">
    <location>
        <begin position="266"/>
        <end position="298"/>
    </location>
</feature>
<name>A0A841E2X4_9ACTN</name>
<dbReference type="Pfam" id="PF04892">
    <property type="entry name" value="VanZ"/>
    <property type="match status" value="1"/>
</dbReference>
<sequence>MWMVLLYVDPVTVAAAVGVLLAAAWAVARVMRPRPRAAAVAARVCLVCAAAVYFAVLVQPADGGWAAAGERTTRVEWNPLAGYLQEFAPPDDSVVQTARDRSFYVGLREDLTREQAREVVAEEEEADRNVYAYRFEIGGQAVWLGGDGEPIGEQKREFLVQTGSYGVDPDDYAPAESASLVYEELVVNLLLFVPVGIVAAAAFTPAAARLGTGALLSAGVETSQLILGTGGVAGTGDLIVNGTGGVLGAGAVMGFSALAARRGGRAPRDADRAGAGGTSPVQRTGEARHGSACDRGNV</sequence>
<feature type="transmembrane region" description="Helical" evidence="2">
    <location>
        <begin position="6"/>
        <end position="28"/>
    </location>
</feature>
<evidence type="ECO:0000313" key="4">
    <source>
        <dbReference type="EMBL" id="MBB5997386.1"/>
    </source>
</evidence>
<keyword evidence="2" id="KW-0472">Membrane</keyword>
<dbReference type="InterPro" id="IPR006976">
    <property type="entry name" value="VanZ-like"/>
</dbReference>
<evidence type="ECO:0000256" key="2">
    <source>
        <dbReference type="SAM" id="Phobius"/>
    </source>
</evidence>
<proteinExistence type="predicted"/>
<reference evidence="4 5" key="1">
    <citation type="submission" date="2020-08" db="EMBL/GenBank/DDBJ databases">
        <title>Sequencing the genomes of 1000 actinobacteria strains.</title>
        <authorList>
            <person name="Klenk H.-P."/>
        </authorList>
    </citation>
    <scope>NUCLEOTIDE SEQUENCE [LARGE SCALE GENOMIC DNA]</scope>
    <source>
        <strain evidence="4 5">DSM 44593</strain>
    </source>
</reference>
<dbReference type="EMBL" id="JACHLY010000001">
    <property type="protein sequence ID" value="MBB5997386.1"/>
    <property type="molecule type" value="Genomic_DNA"/>
</dbReference>
<gene>
    <name evidence="4" type="ORF">HNR25_001137</name>
</gene>